<dbReference type="GO" id="GO:0046933">
    <property type="term" value="F:proton-transporting ATP synthase activity, rotational mechanism"/>
    <property type="evidence" value="ECO:0007669"/>
    <property type="project" value="InterPro"/>
</dbReference>
<dbReference type="Proteomes" id="UP001175271">
    <property type="component" value="Unassembled WGS sequence"/>
</dbReference>
<comment type="similarity">
    <text evidence="1">Belongs to the eukaryotic ATPase epsilon family.</text>
</comment>
<feature type="region of interest" description="Disordered" evidence="2">
    <location>
        <begin position="491"/>
        <end position="514"/>
    </location>
</feature>
<dbReference type="AlphaFoldDB" id="A0AA39M2A9"/>
<evidence type="ECO:0000256" key="2">
    <source>
        <dbReference type="SAM" id="MobiDB-lite"/>
    </source>
</evidence>
<dbReference type="GO" id="GO:0042776">
    <property type="term" value="P:proton motive force-driven mitochondrial ATP synthesis"/>
    <property type="evidence" value="ECO:0007669"/>
    <property type="project" value="TreeGrafter"/>
</dbReference>
<dbReference type="InterPro" id="IPR036742">
    <property type="entry name" value="ATP_synth_F1_esu_sf_mt"/>
</dbReference>
<evidence type="ECO:0000313" key="4">
    <source>
        <dbReference type="Proteomes" id="UP001175271"/>
    </source>
</evidence>
<comment type="caution">
    <text evidence="3">The sequence shown here is derived from an EMBL/GenBank/DDBJ whole genome shotgun (WGS) entry which is preliminary data.</text>
</comment>
<dbReference type="EMBL" id="JAUCMV010000002">
    <property type="protein sequence ID" value="KAK0418173.1"/>
    <property type="molecule type" value="Genomic_DNA"/>
</dbReference>
<reference evidence="3" key="1">
    <citation type="submission" date="2023-06" db="EMBL/GenBank/DDBJ databases">
        <title>Genomic analysis of the entomopathogenic nematode Steinernema hermaphroditum.</title>
        <authorList>
            <person name="Schwarz E.M."/>
            <person name="Heppert J.K."/>
            <person name="Baniya A."/>
            <person name="Schwartz H.T."/>
            <person name="Tan C.-H."/>
            <person name="Antoshechkin I."/>
            <person name="Sternberg P.W."/>
            <person name="Goodrich-Blair H."/>
            <person name="Dillman A.R."/>
        </authorList>
    </citation>
    <scope>NUCLEOTIDE SEQUENCE</scope>
    <source>
        <strain evidence="3">PS9179</strain>
        <tissue evidence="3">Whole animal</tissue>
    </source>
</reference>
<feature type="compositionally biased region" description="Polar residues" evidence="2">
    <location>
        <begin position="499"/>
        <end position="508"/>
    </location>
</feature>
<organism evidence="3 4">
    <name type="scientific">Steinernema hermaphroditum</name>
    <dbReference type="NCBI Taxonomy" id="289476"/>
    <lineage>
        <taxon>Eukaryota</taxon>
        <taxon>Metazoa</taxon>
        <taxon>Ecdysozoa</taxon>
        <taxon>Nematoda</taxon>
        <taxon>Chromadorea</taxon>
        <taxon>Rhabditida</taxon>
        <taxon>Tylenchina</taxon>
        <taxon>Panagrolaimomorpha</taxon>
        <taxon>Strongyloidoidea</taxon>
        <taxon>Steinernematidae</taxon>
        <taxon>Steinernema</taxon>
    </lineage>
</organism>
<dbReference type="Pfam" id="PF04627">
    <property type="entry name" value="ATP-synt_Eps"/>
    <property type="match status" value="1"/>
</dbReference>
<sequence length="514" mass="56162">MQWRTAGLNYVRYSQIAAQVVRQCLKDSKSATPKKSPASIKITPWQKGEPVKKEHGLALANDGDVDEETWLCDVADEPTIPSSADRGNQSSNELIEWLQGSTESIDYRTRSALSRRVRNHANKKQKAKLKSPTADKLSDLREEEELTIESTTVPTFCEKLAPEEDDEDEFFDAREDFSDSSFGSPRVPGNTLNEIDEITPIASPVPPLEVGVAQMITPRRSNVTIIRPKADVFHATPSPSSHLVTPHQAPKPNVNVKLRSNSRPPTAVVAPSKKAMTEPPRPATSLARRVPTTSMSSSFSQSNSRENSFQLSGGLMGDLYRSQLEKATKFEDIENIAKMQEQELLKQLEFGVRERKSSFQSDTPSRPGTAEGHLSSSRSVDFNSRFSPQPSVDSRTSSKLPVSKLRSGIPQPSTRSATSSSRLKTPLRTIASGSNGTPLSAPGRSASPQVASLRRKSTEMASFANQPLSAYEAPAPLAQSRTPLGHHHNIIGNGGGINRHTNGATPSDWTDECF</sequence>
<dbReference type="InterPro" id="IPR006721">
    <property type="entry name" value="ATP_synth_F1_esu_mt"/>
</dbReference>
<dbReference type="SUPFAM" id="SSF48690">
    <property type="entry name" value="Epsilon subunit of mitochondrial F1F0-ATP synthase"/>
    <property type="match status" value="1"/>
</dbReference>
<evidence type="ECO:0000256" key="1">
    <source>
        <dbReference type="ARBA" id="ARBA00009502"/>
    </source>
</evidence>
<gene>
    <name evidence="3" type="ORF">QR680_013413</name>
</gene>
<evidence type="ECO:0000313" key="3">
    <source>
        <dbReference type="EMBL" id="KAK0418173.1"/>
    </source>
</evidence>
<protein>
    <recommendedName>
        <fullName evidence="5">ATP synthase subunit epsilon, mitochondrial</fullName>
    </recommendedName>
</protein>
<dbReference type="GO" id="GO:0045259">
    <property type="term" value="C:proton-transporting ATP synthase complex"/>
    <property type="evidence" value="ECO:0007669"/>
    <property type="project" value="InterPro"/>
</dbReference>
<dbReference type="GO" id="GO:0005743">
    <property type="term" value="C:mitochondrial inner membrane"/>
    <property type="evidence" value="ECO:0007669"/>
    <property type="project" value="InterPro"/>
</dbReference>
<proteinExistence type="inferred from homology"/>
<keyword evidence="4" id="KW-1185">Reference proteome</keyword>
<feature type="compositionally biased region" description="Polar residues" evidence="2">
    <location>
        <begin position="374"/>
        <end position="400"/>
    </location>
</feature>
<evidence type="ECO:0008006" key="5">
    <source>
        <dbReference type="Google" id="ProtNLM"/>
    </source>
</evidence>
<dbReference type="PANTHER" id="PTHR12448">
    <property type="entry name" value="ATP SYNTHASE EPSILON CHAIN, MITOCHONDRIAL"/>
    <property type="match status" value="1"/>
</dbReference>
<dbReference type="PANTHER" id="PTHR12448:SF0">
    <property type="entry name" value="ATP SYNTHASE SUBUNIT EPSILON, MITOCHONDRIAL"/>
    <property type="match status" value="1"/>
</dbReference>
<feature type="compositionally biased region" description="Low complexity" evidence="2">
    <location>
        <begin position="294"/>
        <end position="310"/>
    </location>
</feature>
<name>A0AA39M2A9_9BILA</name>
<accession>A0AA39M2A9</accession>
<dbReference type="Gene3D" id="1.10.1620.20">
    <property type="entry name" value="ATP synthase, F1 complex, epsilon subunit superfamily, mitochondrial"/>
    <property type="match status" value="1"/>
</dbReference>
<feature type="region of interest" description="Disordered" evidence="2">
    <location>
        <begin position="355"/>
        <end position="446"/>
    </location>
</feature>
<feature type="compositionally biased region" description="Polar residues" evidence="2">
    <location>
        <begin position="410"/>
        <end position="423"/>
    </location>
</feature>
<feature type="region of interest" description="Disordered" evidence="2">
    <location>
        <begin position="237"/>
        <end position="310"/>
    </location>
</feature>
<dbReference type="CDD" id="cd12153">
    <property type="entry name" value="F1-ATPase_epsilon"/>
    <property type="match status" value="1"/>
</dbReference>